<feature type="transmembrane region" description="Helical" evidence="2">
    <location>
        <begin position="6"/>
        <end position="27"/>
    </location>
</feature>
<accession>A0A183FHF1</accession>
<evidence type="ECO:0000313" key="3">
    <source>
        <dbReference type="EMBL" id="VDO67326.1"/>
    </source>
</evidence>
<proteinExistence type="predicted"/>
<organism evidence="4 5">
    <name type="scientific">Heligmosomoides polygyrus</name>
    <name type="common">Parasitic roundworm</name>
    <dbReference type="NCBI Taxonomy" id="6339"/>
    <lineage>
        <taxon>Eukaryota</taxon>
        <taxon>Metazoa</taxon>
        <taxon>Ecdysozoa</taxon>
        <taxon>Nematoda</taxon>
        <taxon>Chromadorea</taxon>
        <taxon>Rhabditida</taxon>
        <taxon>Rhabditina</taxon>
        <taxon>Rhabditomorpha</taxon>
        <taxon>Strongyloidea</taxon>
        <taxon>Heligmosomidae</taxon>
        <taxon>Heligmosomoides</taxon>
    </lineage>
</organism>
<dbReference type="WBParaSite" id="HPBE_0000619101-mRNA-1">
    <property type="protein sequence ID" value="HPBE_0000619101-mRNA-1"/>
    <property type="gene ID" value="HPBE_0000619101"/>
</dbReference>
<sequence length="109" mass="12366">MYNIIFISLSVVLGLTLLGQLFLAIYLNRVQNHYVLMELNALDALHVEFVSEEEDEEGEPEQKSELRSDLSGLKGAKTETVPEELLSQKSLVMLKSEQIRQLSFRLPGM</sequence>
<dbReference type="Proteomes" id="UP000050761">
    <property type="component" value="Unassembled WGS sequence"/>
</dbReference>
<protein>
    <submittedName>
        <fullName evidence="5">Col_cuticle_N domain-containing protein</fullName>
    </submittedName>
</protein>
<keyword evidence="2" id="KW-0812">Transmembrane</keyword>
<evidence type="ECO:0000313" key="5">
    <source>
        <dbReference type="WBParaSite" id="HPBE_0000619101-mRNA-1"/>
    </source>
</evidence>
<evidence type="ECO:0000256" key="1">
    <source>
        <dbReference type="SAM" id="MobiDB-lite"/>
    </source>
</evidence>
<keyword evidence="4" id="KW-1185">Reference proteome</keyword>
<keyword evidence="2" id="KW-1133">Transmembrane helix</keyword>
<dbReference type="EMBL" id="UZAH01025616">
    <property type="protein sequence ID" value="VDO67326.1"/>
    <property type="molecule type" value="Genomic_DNA"/>
</dbReference>
<reference evidence="5" key="2">
    <citation type="submission" date="2019-09" db="UniProtKB">
        <authorList>
            <consortium name="WormBaseParasite"/>
        </authorList>
    </citation>
    <scope>IDENTIFICATION</scope>
</reference>
<dbReference type="AlphaFoldDB" id="A0A183FHF1"/>
<keyword evidence="2" id="KW-0472">Membrane</keyword>
<accession>A0A3P7X2W2</accession>
<gene>
    <name evidence="3" type="ORF">HPBE_LOCUS6192</name>
</gene>
<evidence type="ECO:0000313" key="4">
    <source>
        <dbReference type="Proteomes" id="UP000050761"/>
    </source>
</evidence>
<reference evidence="3 4" key="1">
    <citation type="submission" date="2018-11" db="EMBL/GenBank/DDBJ databases">
        <authorList>
            <consortium name="Pathogen Informatics"/>
        </authorList>
    </citation>
    <scope>NUCLEOTIDE SEQUENCE [LARGE SCALE GENOMIC DNA]</scope>
</reference>
<feature type="region of interest" description="Disordered" evidence="1">
    <location>
        <begin position="52"/>
        <end position="75"/>
    </location>
</feature>
<name>A0A183FHF1_HELPZ</name>
<evidence type="ECO:0000256" key="2">
    <source>
        <dbReference type="SAM" id="Phobius"/>
    </source>
</evidence>